<reference evidence="3" key="1">
    <citation type="journal article" date="2019" name="Int. J. Syst. Evol. Microbiol.">
        <title>The Global Catalogue of Microorganisms (GCM) 10K type strain sequencing project: providing services to taxonomists for standard genome sequencing and annotation.</title>
        <authorList>
            <consortium name="The Broad Institute Genomics Platform"/>
            <consortium name="The Broad Institute Genome Sequencing Center for Infectious Disease"/>
            <person name="Wu L."/>
            <person name="Ma J."/>
        </authorList>
    </citation>
    <scope>NUCLEOTIDE SEQUENCE [LARGE SCALE GENOMIC DNA]</scope>
    <source>
        <strain evidence="3">CCM 7435</strain>
    </source>
</reference>
<dbReference type="Gene3D" id="3.40.50.1110">
    <property type="entry name" value="SGNH hydrolase"/>
    <property type="match status" value="1"/>
</dbReference>
<dbReference type="CDD" id="cd00229">
    <property type="entry name" value="SGNH_hydrolase"/>
    <property type="match status" value="1"/>
</dbReference>
<gene>
    <name evidence="2" type="ORF">ACFSNC_15285</name>
</gene>
<evidence type="ECO:0000313" key="3">
    <source>
        <dbReference type="Proteomes" id="UP001597299"/>
    </source>
</evidence>
<dbReference type="EMBL" id="JBHUHD010000001">
    <property type="protein sequence ID" value="MFD2141773.1"/>
    <property type="molecule type" value="Genomic_DNA"/>
</dbReference>
<dbReference type="InterPro" id="IPR036514">
    <property type="entry name" value="SGNH_hydro_sf"/>
</dbReference>
<sequence length="379" mass="42275">MNLLFVGGSNSVMNPGYVSYTLDHLRAAGHEILSHNISVGANNCLIGLEQVRLFGDLSKIDKVVIEFAVNDYKMVTPRSLQTWQRGYEGLIRYILSQNPHVEIYNLLLAPRDTLAPRIARLRQGLQAITRHYARGASVFLVDFDAYLRRRVDNNPAELRKFYEDSTHYRRPKGAAVVARYLAHALMRQVVPVPARLPPALCANTFDASRLYDLSAMDHAVVRDFRNSRFQRRSHQLMPGQKLVVNLPGPLITLSFLATSNSQPLLIEEEDEAPVFIYTAHASMVPTPHKFLIKNFVLGGRQWSIPGALGPRKVTLTAIDNQEVSEPLKALLADRNNMIPPSDQGGAVYLSNLLYFTPTAGEATAFRDREAEAGMAIAAE</sequence>
<dbReference type="Pfam" id="PF13472">
    <property type="entry name" value="Lipase_GDSL_2"/>
    <property type="match status" value="1"/>
</dbReference>
<evidence type="ECO:0000259" key="1">
    <source>
        <dbReference type="Pfam" id="PF13472"/>
    </source>
</evidence>
<protein>
    <submittedName>
        <fullName evidence="2">SGNH/GDSL hydrolase family protein</fullName>
    </submittedName>
</protein>
<feature type="domain" description="SGNH hydrolase-type esterase" evidence="1">
    <location>
        <begin position="14"/>
        <end position="156"/>
    </location>
</feature>
<keyword evidence="3" id="KW-1185">Reference proteome</keyword>
<dbReference type="Proteomes" id="UP001597299">
    <property type="component" value="Unassembled WGS sequence"/>
</dbReference>
<evidence type="ECO:0000313" key="2">
    <source>
        <dbReference type="EMBL" id="MFD2141773.1"/>
    </source>
</evidence>
<accession>A0ABW4Z048</accession>
<name>A0ABW4Z048_9HYPH</name>
<keyword evidence="2" id="KW-0378">Hydrolase</keyword>
<dbReference type="InterPro" id="IPR013830">
    <property type="entry name" value="SGNH_hydro"/>
</dbReference>
<proteinExistence type="predicted"/>
<dbReference type="RefSeq" id="WP_213351786.1">
    <property type="nucleotide sequence ID" value="NZ_JAHBGB010000007.1"/>
</dbReference>
<dbReference type="GO" id="GO:0016787">
    <property type="term" value="F:hydrolase activity"/>
    <property type="evidence" value="ECO:0007669"/>
    <property type="project" value="UniProtKB-KW"/>
</dbReference>
<dbReference type="SUPFAM" id="SSF52266">
    <property type="entry name" value="SGNH hydrolase"/>
    <property type="match status" value="1"/>
</dbReference>
<organism evidence="2 3">
    <name type="scientific">Ancylobacter oerskovii</name>
    <dbReference type="NCBI Taxonomy" id="459519"/>
    <lineage>
        <taxon>Bacteria</taxon>
        <taxon>Pseudomonadati</taxon>
        <taxon>Pseudomonadota</taxon>
        <taxon>Alphaproteobacteria</taxon>
        <taxon>Hyphomicrobiales</taxon>
        <taxon>Xanthobacteraceae</taxon>
        <taxon>Ancylobacter</taxon>
    </lineage>
</organism>
<comment type="caution">
    <text evidence="2">The sequence shown here is derived from an EMBL/GenBank/DDBJ whole genome shotgun (WGS) entry which is preliminary data.</text>
</comment>